<dbReference type="NCBIfam" id="TIGR03889">
    <property type="entry name" value="nitrile_acc"/>
    <property type="match status" value="1"/>
</dbReference>
<dbReference type="EMBL" id="CAACVJ010000004">
    <property type="protein sequence ID" value="VEP11364.1"/>
    <property type="molecule type" value="Genomic_DNA"/>
</dbReference>
<dbReference type="RefSeq" id="WP_144868677.1">
    <property type="nucleotide sequence ID" value="NZ_LR213857.1"/>
</dbReference>
<dbReference type="OrthoDB" id="9811616at2"/>
<reference evidence="2 3" key="1">
    <citation type="submission" date="2019-01" db="EMBL/GenBank/DDBJ databases">
        <authorList>
            <person name="Brito A."/>
        </authorList>
    </citation>
    <scope>NUCLEOTIDE SEQUENCE [LARGE SCALE GENOMIC DNA]</scope>
    <source>
        <strain evidence="2">1</strain>
    </source>
</reference>
<evidence type="ECO:0000313" key="3">
    <source>
        <dbReference type="Proteomes" id="UP000320055"/>
    </source>
</evidence>
<dbReference type="Pfam" id="PF21006">
    <property type="entry name" value="NHase_beta_N"/>
    <property type="match status" value="1"/>
</dbReference>
<dbReference type="AlphaFoldDB" id="A0A563VIV0"/>
<gene>
    <name evidence="2" type="ORF">H1P_1010010</name>
</gene>
<evidence type="ECO:0000313" key="2">
    <source>
        <dbReference type="EMBL" id="VEP11364.1"/>
    </source>
</evidence>
<dbReference type="Gene3D" id="1.10.472.20">
    <property type="entry name" value="Nitrile hydratase, beta subunit"/>
    <property type="match status" value="1"/>
</dbReference>
<evidence type="ECO:0000259" key="1">
    <source>
        <dbReference type="Pfam" id="PF21006"/>
    </source>
</evidence>
<dbReference type="InterPro" id="IPR023808">
    <property type="entry name" value="Nitrile_Hydratase_acc_put"/>
</dbReference>
<protein>
    <submittedName>
        <fullName evidence="2">Nitrile hydratase accessory protein</fullName>
    </submittedName>
</protein>
<name>A0A563VIV0_9CYAN</name>
<dbReference type="SUPFAM" id="SSF50090">
    <property type="entry name" value="Electron transport accessory proteins"/>
    <property type="match status" value="1"/>
</dbReference>
<dbReference type="Proteomes" id="UP000320055">
    <property type="component" value="Unassembled WGS sequence"/>
</dbReference>
<feature type="domain" description="Nitrile hydratase beta subunit-like N-terminal" evidence="1">
    <location>
        <begin position="26"/>
        <end position="114"/>
    </location>
</feature>
<dbReference type="InterPro" id="IPR049054">
    <property type="entry name" value="CN_hydtase_beta-like_N"/>
</dbReference>
<keyword evidence="3" id="KW-1185">Reference proteome</keyword>
<sequence length="118" mass="13896">MQLRFEHFAATSLMGSEESPPRSNGELKFDRDWESLAFGIALALAKKGHYEWEDFRQELIAAIAEWESQHDLTDASWDYYQRWLIALERMAIESELIDETELEQRTAELLNCQQNEKK</sequence>
<accession>A0A563VIV0</accession>
<dbReference type="InterPro" id="IPR042262">
    <property type="entry name" value="CN_hydtase_beta_C"/>
</dbReference>
<dbReference type="InterPro" id="IPR008990">
    <property type="entry name" value="Elect_transpt_acc-like_dom_sf"/>
</dbReference>
<proteinExistence type="predicted"/>
<organism evidence="2 3">
    <name type="scientific">Hyella patelloides LEGE 07179</name>
    <dbReference type="NCBI Taxonomy" id="945734"/>
    <lineage>
        <taxon>Bacteria</taxon>
        <taxon>Bacillati</taxon>
        <taxon>Cyanobacteriota</taxon>
        <taxon>Cyanophyceae</taxon>
        <taxon>Pleurocapsales</taxon>
        <taxon>Hyellaceae</taxon>
        <taxon>Hyella</taxon>
    </lineage>
</organism>